<dbReference type="GeneID" id="8105904"/>
<name>B8M3H2_TALSN</name>
<keyword evidence="4" id="KW-1185">Reference proteome</keyword>
<keyword evidence="2" id="KW-0732">Signal</keyword>
<evidence type="ECO:0000256" key="2">
    <source>
        <dbReference type="SAM" id="SignalP"/>
    </source>
</evidence>
<dbReference type="AlphaFoldDB" id="B8M3H2"/>
<dbReference type="PhylomeDB" id="B8M3H2"/>
<organism evidence="3 4">
    <name type="scientific">Talaromyces stipitatus (strain ATCC 10500 / CBS 375.48 / QM 6759 / NRRL 1006)</name>
    <name type="common">Penicillium stipitatum</name>
    <dbReference type="NCBI Taxonomy" id="441959"/>
    <lineage>
        <taxon>Eukaryota</taxon>
        <taxon>Fungi</taxon>
        <taxon>Dikarya</taxon>
        <taxon>Ascomycota</taxon>
        <taxon>Pezizomycotina</taxon>
        <taxon>Eurotiomycetes</taxon>
        <taxon>Eurotiomycetidae</taxon>
        <taxon>Eurotiales</taxon>
        <taxon>Trichocomaceae</taxon>
        <taxon>Talaromyces</taxon>
        <taxon>Talaromyces sect. Talaromyces</taxon>
    </lineage>
</organism>
<dbReference type="Proteomes" id="UP000001745">
    <property type="component" value="Unassembled WGS sequence"/>
</dbReference>
<gene>
    <name evidence="3" type="ORF">TSTA_095930</name>
</gene>
<feature type="region of interest" description="Disordered" evidence="1">
    <location>
        <begin position="105"/>
        <end position="134"/>
    </location>
</feature>
<protein>
    <submittedName>
        <fullName evidence="3">Uncharacterized protein</fullName>
    </submittedName>
</protein>
<dbReference type="STRING" id="441959.B8M3H2"/>
<evidence type="ECO:0000313" key="4">
    <source>
        <dbReference type="Proteomes" id="UP000001745"/>
    </source>
</evidence>
<feature type="chain" id="PRO_5002877392" evidence="2">
    <location>
        <begin position="25"/>
        <end position="191"/>
    </location>
</feature>
<sequence length="191" mass="20540">MPSFSSTVLGLMAALSLAVPGVLATFANSSSDVRDAISSLKTDPDGYLHIADDGVARAFDANDTVTGYVALSNDQLMQLLAELPELWQNETDHLHSVFDGVDGRDANQTQLLNPPASLRPNRGAAQSQNDKRAPFLKRPARLHAAIFEVGVVVERPRLVQNDDYQVATLGCDASCAAKRGVHKQAATFVHF</sequence>
<dbReference type="InParanoid" id="B8M3H2"/>
<dbReference type="RefSeq" id="XP_002479307.1">
    <property type="nucleotide sequence ID" value="XM_002479262.1"/>
</dbReference>
<accession>B8M3H2</accession>
<dbReference type="HOGENOM" id="CLU_1422296_0_0_1"/>
<evidence type="ECO:0000256" key="1">
    <source>
        <dbReference type="SAM" id="MobiDB-lite"/>
    </source>
</evidence>
<dbReference type="EMBL" id="EQ962653">
    <property type="protein sequence ID" value="EED22344.1"/>
    <property type="molecule type" value="Genomic_DNA"/>
</dbReference>
<dbReference type="VEuPathDB" id="FungiDB:TSTA_095930"/>
<feature type="signal peptide" evidence="2">
    <location>
        <begin position="1"/>
        <end position="24"/>
    </location>
</feature>
<reference evidence="4" key="1">
    <citation type="journal article" date="2015" name="Genome Announc.">
        <title>Genome sequence of the AIDS-associated pathogen Penicillium marneffei (ATCC18224) and its near taxonomic relative Talaromyces stipitatus (ATCC10500).</title>
        <authorList>
            <person name="Nierman W.C."/>
            <person name="Fedorova-Abrams N.D."/>
            <person name="Andrianopoulos A."/>
        </authorList>
    </citation>
    <scope>NUCLEOTIDE SEQUENCE [LARGE SCALE GENOMIC DNA]</scope>
    <source>
        <strain evidence="4">ATCC 10500 / CBS 375.48 / QM 6759 / NRRL 1006</strain>
    </source>
</reference>
<dbReference type="OMA" id="WKEEADH"/>
<dbReference type="OrthoDB" id="3660917at2759"/>
<evidence type="ECO:0000313" key="3">
    <source>
        <dbReference type="EMBL" id="EED22344.1"/>
    </source>
</evidence>
<dbReference type="eggNOG" id="ENOG502T23N">
    <property type="taxonomic scope" value="Eukaryota"/>
</dbReference>
<proteinExistence type="predicted"/>